<evidence type="ECO:0000313" key="1">
    <source>
        <dbReference type="EMBL" id="MBA0878408.1"/>
    </source>
</evidence>
<name>A0A7J9N5B2_GOSSC</name>
<accession>A0A7J9N5B2</accession>
<dbReference type="AlphaFoldDB" id="A0A7J9N5B2"/>
<proteinExistence type="predicted"/>
<sequence>MPVGERVKVDSSDVHSYYSRGFTVIFGKLIITCKKMTLSGELYGCFQMKFCIGAVILIRSLCLEFGELSVMPRY</sequence>
<keyword evidence="2" id="KW-1185">Reference proteome</keyword>
<organism evidence="1 2">
    <name type="scientific">Gossypium schwendimanii</name>
    <name type="common">Cotton</name>
    <dbReference type="NCBI Taxonomy" id="34291"/>
    <lineage>
        <taxon>Eukaryota</taxon>
        <taxon>Viridiplantae</taxon>
        <taxon>Streptophyta</taxon>
        <taxon>Embryophyta</taxon>
        <taxon>Tracheophyta</taxon>
        <taxon>Spermatophyta</taxon>
        <taxon>Magnoliopsida</taxon>
        <taxon>eudicotyledons</taxon>
        <taxon>Gunneridae</taxon>
        <taxon>Pentapetalae</taxon>
        <taxon>rosids</taxon>
        <taxon>malvids</taxon>
        <taxon>Malvales</taxon>
        <taxon>Malvaceae</taxon>
        <taxon>Malvoideae</taxon>
        <taxon>Gossypium</taxon>
    </lineage>
</organism>
<comment type="caution">
    <text evidence="1">The sequence shown here is derived from an EMBL/GenBank/DDBJ whole genome shotgun (WGS) entry which is preliminary data.</text>
</comment>
<protein>
    <submittedName>
        <fullName evidence="1">Uncharacterized protein</fullName>
    </submittedName>
</protein>
<dbReference type="Proteomes" id="UP000593576">
    <property type="component" value="Unassembled WGS sequence"/>
</dbReference>
<evidence type="ECO:0000313" key="2">
    <source>
        <dbReference type="Proteomes" id="UP000593576"/>
    </source>
</evidence>
<dbReference type="OrthoDB" id="10349954at2759"/>
<gene>
    <name evidence="1" type="ORF">Goshw_001180</name>
</gene>
<dbReference type="EMBL" id="JABFAF010271545">
    <property type="protein sequence ID" value="MBA0878408.1"/>
    <property type="molecule type" value="Genomic_DNA"/>
</dbReference>
<reference evidence="1 2" key="1">
    <citation type="journal article" date="2019" name="Genome Biol. Evol.">
        <title>Insights into the evolution of the New World diploid cottons (Gossypium, subgenus Houzingenia) based on genome sequencing.</title>
        <authorList>
            <person name="Grover C.E."/>
            <person name="Arick M.A. 2nd"/>
            <person name="Thrash A."/>
            <person name="Conover J.L."/>
            <person name="Sanders W.S."/>
            <person name="Peterson D.G."/>
            <person name="Frelichowski J.E."/>
            <person name="Scheffler J.A."/>
            <person name="Scheffler B.E."/>
            <person name="Wendel J.F."/>
        </authorList>
    </citation>
    <scope>NUCLEOTIDE SEQUENCE [LARGE SCALE GENOMIC DNA]</scope>
    <source>
        <strain evidence="1">1</strain>
        <tissue evidence="1">Leaf</tissue>
    </source>
</reference>